<dbReference type="InterPro" id="IPR053793">
    <property type="entry name" value="PB1-like"/>
</dbReference>
<feature type="region of interest" description="Disordered" evidence="11">
    <location>
        <begin position="41"/>
        <end position="63"/>
    </location>
</feature>
<evidence type="ECO:0000259" key="12">
    <source>
        <dbReference type="PROSITE" id="PS51745"/>
    </source>
</evidence>
<dbReference type="GO" id="GO:0005634">
    <property type="term" value="C:nucleus"/>
    <property type="evidence" value="ECO:0007669"/>
    <property type="project" value="UniProtKB-SubCell"/>
</dbReference>
<keyword evidence="4 10" id="KW-0678">Repressor</keyword>
<evidence type="ECO:0000256" key="8">
    <source>
        <dbReference type="ARBA" id="ARBA00023294"/>
    </source>
</evidence>
<dbReference type="AlphaFoldDB" id="A0A8K0H728"/>
<organism evidence="13 14">
    <name type="scientific">Rhamnella rubrinervis</name>
    <dbReference type="NCBI Taxonomy" id="2594499"/>
    <lineage>
        <taxon>Eukaryota</taxon>
        <taxon>Viridiplantae</taxon>
        <taxon>Streptophyta</taxon>
        <taxon>Embryophyta</taxon>
        <taxon>Tracheophyta</taxon>
        <taxon>Spermatophyta</taxon>
        <taxon>Magnoliopsida</taxon>
        <taxon>eudicotyledons</taxon>
        <taxon>Gunneridae</taxon>
        <taxon>Pentapetalae</taxon>
        <taxon>rosids</taxon>
        <taxon>fabids</taxon>
        <taxon>Rosales</taxon>
        <taxon>Rhamnaceae</taxon>
        <taxon>rhamnoid group</taxon>
        <taxon>Rhamneae</taxon>
        <taxon>Rhamnella</taxon>
    </lineage>
</organism>
<feature type="domain" description="PB1" evidence="12">
    <location>
        <begin position="162"/>
        <end position="252"/>
    </location>
</feature>
<accession>A0A8K0H728</accession>
<dbReference type="OrthoDB" id="778717at2759"/>
<evidence type="ECO:0000256" key="1">
    <source>
        <dbReference type="ARBA" id="ARBA00004123"/>
    </source>
</evidence>
<evidence type="ECO:0000256" key="3">
    <source>
        <dbReference type="ARBA" id="ARBA00011726"/>
    </source>
</evidence>
<evidence type="ECO:0000256" key="6">
    <source>
        <dbReference type="ARBA" id="ARBA00023163"/>
    </source>
</evidence>
<comment type="subcellular location">
    <subcellularLocation>
        <location evidence="1 10">Nucleus</location>
    </subcellularLocation>
</comment>
<dbReference type="PANTHER" id="PTHR31734">
    <property type="entry name" value="AUXIN-RESPONSIVE PROTEIN IAA17"/>
    <property type="match status" value="1"/>
</dbReference>
<keyword evidence="5 10" id="KW-0805">Transcription regulation</keyword>
<dbReference type="PANTHER" id="PTHR31734:SF44">
    <property type="entry name" value="AUXIN-RESPONSIVE PROTEIN"/>
    <property type="match status" value="1"/>
</dbReference>
<comment type="function">
    <text evidence="9">Aux/IAA proteins are short-lived transcriptional factors that function as repressors of early auxin response genes at low auxin concentrations. Repression is thought to result from the interaction with auxin response factors (ARFs), proteins that bind to the auxin-responsive promoter element (AuxRE). Formation of heterodimers with ARF proteins may alter their ability to modulate early auxin response genes expression.</text>
</comment>
<dbReference type="Proteomes" id="UP000796880">
    <property type="component" value="Unassembled WGS sequence"/>
</dbReference>
<keyword evidence="6 10" id="KW-0804">Transcription</keyword>
<evidence type="ECO:0000256" key="11">
    <source>
        <dbReference type="SAM" id="MobiDB-lite"/>
    </source>
</evidence>
<gene>
    <name evidence="13" type="ORF">FNV43_RR12286</name>
</gene>
<dbReference type="Pfam" id="PF02309">
    <property type="entry name" value="AUX_IAA"/>
    <property type="match status" value="1"/>
</dbReference>
<keyword evidence="8 10" id="KW-0927">Auxin signaling pathway</keyword>
<dbReference type="SUPFAM" id="SSF54277">
    <property type="entry name" value="CAD &amp; PB1 domains"/>
    <property type="match status" value="1"/>
</dbReference>
<evidence type="ECO:0000256" key="9">
    <source>
        <dbReference type="ARBA" id="ARBA00025283"/>
    </source>
</evidence>
<name>A0A8K0H728_9ROSA</name>
<dbReference type="GO" id="GO:0009734">
    <property type="term" value="P:auxin-activated signaling pathway"/>
    <property type="evidence" value="ECO:0007669"/>
    <property type="project" value="UniProtKB-UniRule"/>
</dbReference>
<dbReference type="GO" id="GO:0006355">
    <property type="term" value="P:regulation of DNA-templated transcription"/>
    <property type="evidence" value="ECO:0007669"/>
    <property type="project" value="InterPro"/>
</dbReference>
<protein>
    <recommendedName>
        <fullName evidence="10">Auxin-responsive protein</fullName>
    </recommendedName>
</protein>
<comment type="similarity">
    <text evidence="2 10">Belongs to the Aux/IAA family.</text>
</comment>
<feature type="compositionally biased region" description="Low complexity" evidence="11">
    <location>
        <begin position="46"/>
        <end position="57"/>
    </location>
</feature>
<evidence type="ECO:0000256" key="5">
    <source>
        <dbReference type="ARBA" id="ARBA00023015"/>
    </source>
</evidence>
<proteinExistence type="inferred from homology"/>
<evidence type="ECO:0000256" key="4">
    <source>
        <dbReference type="ARBA" id="ARBA00022491"/>
    </source>
</evidence>
<evidence type="ECO:0000256" key="10">
    <source>
        <dbReference type="RuleBase" id="RU004549"/>
    </source>
</evidence>
<feature type="region of interest" description="Disordered" evidence="11">
    <location>
        <begin position="85"/>
        <end position="112"/>
    </location>
</feature>
<evidence type="ECO:0000313" key="14">
    <source>
        <dbReference type="Proteomes" id="UP000796880"/>
    </source>
</evidence>
<dbReference type="InterPro" id="IPR003311">
    <property type="entry name" value="AUX_IAA"/>
</dbReference>
<dbReference type="PROSITE" id="PS51745">
    <property type="entry name" value="PB1"/>
    <property type="match status" value="1"/>
</dbReference>
<evidence type="ECO:0000313" key="13">
    <source>
        <dbReference type="EMBL" id="KAF3447106.1"/>
    </source>
</evidence>
<keyword evidence="7 10" id="KW-0539">Nucleus</keyword>
<dbReference type="Gene3D" id="3.10.20.90">
    <property type="entry name" value="Phosphatidylinositol 3-kinase Catalytic Subunit, Chain A, domain 1"/>
    <property type="match status" value="1"/>
</dbReference>
<evidence type="ECO:0000256" key="7">
    <source>
        <dbReference type="ARBA" id="ARBA00023242"/>
    </source>
</evidence>
<comment type="caution">
    <text evidence="13">The sequence shown here is derived from an EMBL/GenBank/DDBJ whole genome shotgun (WGS) entry which is preliminary data.</text>
</comment>
<reference evidence="13" key="1">
    <citation type="submission" date="2020-03" db="EMBL/GenBank/DDBJ databases">
        <title>A high-quality chromosome-level genome assembly of a woody plant with both climbing and erect habits, Rhamnella rubrinervis.</title>
        <authorList>
            <person name="Lu Z."/>
            <person name="Yang Y."/>
            <person name="Zhu X."/>
            <person name="Sun Y."/>
        </authorList>
    </citation>
    <scope>NUCLEOTIDE SEQUENCE</scope>
    <source>
        <strain evidence="13">BYM</strain>
        <tissue evidence="13">Leaf</tissue>
    </source>
</reference>
<dbReference type="InterPro" id="IPR033389">
    <property type="entry name" value="AUX/IAA_dom"/>
</dbReference>
<sequence>MELELGLALPIHNPIKGFEIDDYLNKCHKVGLMPAMSGGGGCNLESSTRSRSSSSSSNVKNKRSFDEAFGEMEEASTHTLPLLLWNGQPNEEDDRKGHKPYSQPTNKNYNEDRDLIVGWPPIKSSRKKMLHGGEQVEINDEANYNNNYRVKNNNNKIGGSKSMYVKVKMEGVGIVRKIDMKLYHSYHALKSTLITMFSKYQRCNQNGASNYTLTYQDKEGDWLLATDVPWQTFIESVQRLKIRRSWEDWFKK</sequence>
<keyword evidence="14" id="KW-1185">Reference proteome</keyword>
<evidence type="ECO:0000256" key="2">
    <source>
        <dbReference type="ARBA" id="ARBA00006728"/>
    </source>
</evidence>
<comment type="subunit">
    <text evidence="3 10">Homodimers and heterodimers.</text>
</comment>
<dbReference type="EMBL" id="VOIH02000005">
    <property type="protein sequence ID" value="KAF3447106.1"/>
    <property type="molecule type" value="Genomic_DNA"/>
</dbReference>